<accession>A0AC61PID3</accession>
<gene>
    <name evidence="1" type="ORF">SAMN06297397_0542</name>
</gene>
<dbReference type="Proteomes" id="UP000192328">
    <property type="component" value="Unassembled WGS sequence"/>
</dbReference>
<reference evidence="1" key="1">
    <citation type="submission" date="2017-04" db="EMBL/GenBank/DDBJ databases">
        <authorList>
            <person name="Varghese N."/>
            <person name="Submissions S."/>
        </authorList>
    </citation>
    <scope>NUCLEOTIDE SEQUENCE</scope>
    <source>
        <strain evidence="1">WTE2008</strain>
    </source>
</reference>
<evidence type="ECO:0000313" key="2">
    <source>
        <dbReference type="Proteomes" id="UP000192328"/>
    </source>
</evidence>
<dbReference type="EMBL" id="FWXZ01000001">
    <property type="protein sequence ID" value="SMC39006.1"/>
    <property type="molecule type" value="Genomic_DNA"/>
</dbReference>
<keyword evidence="2" id="KW-1185">Reference proteome</keyword>
<protein>
    <submittedName>
        <fullName evidence="1">23S rRNA pseudouridine2605 synthase</fullName>
    </submittedName>
</protein>
<organism evidence="1 2">
    <name type="scientific">Aristaeella lactis</name>
    <dbReference type="NCBI Taxonomy" id="3046383"/>
    <lineage>
        <taxon>Bacteria</taxon>
        <taxon>Bacillati</taxon>
        <taxon>Bacillota</taxon>
        <taxon>Clostridia</taxon>
        <taxon>Eubacteriales</taxon>
        <taxon>Aristaeellaceae</taxon>
        <taxon>Aristaeella</taxon>
    </lineage>
</organism>
<evidence type="ECO:0000313" key="1">
    <source>
        <dbReference type="EMBL" id="SMC39006.1"/>
    </source>
</evidence>
<name>A0AC61PID3_9FIRM</name>
<comment type="caution">
    <text evidence="1">The sequence shown here is derived from an EMBL/GenBank/DDBJ whole genome shotgun (WGS) entry which is preliminary data.</text>
</comment>
<sequence>MRLQKYLASCGVASRRSAEKMILDGRITVNGEVVNILGTQVDEQADTVQVDGVTVSPETEKHYIAYNKPVGEVTTVSDPEGRATVMDRFRDYPVRLFPVGRLDYDSEGLLLLTNDGDLMNQLLHPSFEIKKSYLTRVSNIVTEDEIRLLRKGVMIDGKLTSPAEVRLIRHDAFSTELLITIHEGRNRQVRKMIDAIGHQVVRLKRVRFGPVSLGDLPSGMWRKLTDDEIRKLRP</sequence>
<proteinExistence type="predicted"/>